<dbReference type="InterPro" id="IPR015915">
    <property type="entry name" value="Kelch-typ_b-propeller"/>
</dbReference>
<name>A0AAW2Z882_9EUKA</name>
<evidence type="ECO:0000256" key="1">
    <source>
        <dbReference type="SAM" id="MobiDB-lite"/>
    </source>
</evidence>
<dbReference type="Proteomes" id="UP001431209">
    <property type="component" value="Unassembled WGS sequence"/>
</dbReference>
<sequence length="416" mass="47346">MSTSTSTTVKKQKVLRVKWNRIEPVLKMRNENGDIKSVDEYNKEQSKDDQNDQNMENSDKDESKDEVMDEGSYSMFIASPIPRFYSAATSIKLPNDNAAMLLFGGYRNSILNDTFTYEYTTGEWSQNLVSEQVDQNTPQPRYGHSLVTAHDGKTYVFGGKIDEEQYLGDMFVFNHPNWSHVAQNNPIKGRAQHSMVAYKENLYLFGGSDDELLYDELFTFNPSTSTWSPIEKNSQDATWPSPRDNHSAVVINDCMYVFGGTDNETSLDELWKYEFSTNEWTKLTAKGPTRRAGHAAVSNQDYMFIYGGCDEGNINGAKYYNETWVFNTKTNKWRAVQFKKSVVKKEEQDASVQDEDLQLFVDELEPVHRSNHTAVINDGTLYTFGGFAIVENAGQQVFDDFDTCKLSDVVTTLNNA</sequence>
<reference evidence="2 3" key="1">
    <citation type="submission" date="2024-03" db="EMBL/GenBank/DDBJ databases">
        <title>The Acrasis kona genome and developmental transcriptomes reveal deep origins of eukaryotic multicellular pathways.</title>
        <authorList>
            <person name="Sheikh S."/>
            <person name="Fu C.-J."/>
            <person name="Brown M.W."/>
            <person name="Baldauf S.L."/>
        </authorList>
    </citation>
    <scope>NUCLEOTIDE SEQUENCE [LARGE SCALE GENOMIC DNA]</scope>
    <source>
        <strain evidence="2 3">ATCC MYA-3509</strain>
    </source>
</reference>
<evidence type="ECO:0000313" key="3">
    <source>
        <dbReference type="Proteomes" id="UP001431209"/>
    </source>
</evidence>
<organism evidence="2 3">
    <name type="scientific">Acrasis kona</name>
    <dbReference type="NCBI Taxonomy" id="1008807"/>
    <lineage>
        <taxon>Eukaryota</taxon>
        <taxon>Discoba</taxon>
        <taxon>Heterolobosea</taxon>
        <taxon>Tetramitia</taxon>
        <taxon>Eutetramitia</taxon>
        <taxon>Acrasidae</taxon>
        <taxon>Acrasis</taxon>
    </lineage>
</organism>
<feature type="region of interest" description="Disordered" evidence="1">
    <location>
        <begin position="30"/>
        <end position="69"/>
    </location>
</feature>
<keyword evidence="3" id="KW-1185">Reference proteome</keyword>
<dbReference type="GO" id="GO:0016301">
    <property type="term" value="F:kinase activity"/>
    <property type="evidence" value="ECO:0007669"/>
    <property type="project" value="UniProtKB-KW"/>
</dbReference>
<keyword evidence="2" id="KW-0808">Transferase</keyword>
<keyword evidence="2" id="KW-0418">Kinase</keyword>
<gene>
    <name evidence="2" type="ORF">AKO1_012278</name>
</gene>
<dbReference type="PANTHER" id="PTHR23244:SF471">
    <property type="entry name" value="GUANINE NUCLEOTIDE-BINDING PROTEIN SUBUNIT BETA 1-RELATED"/>
    <property type="match status" value="1"/>
</dbReference>
<dbReference type="SUPFAM" id="SSF117281">
    <property type="entry name" value="Kelch motif"/>
    <property type="match status" value="1"/>
</dbReference>
<feature type="compositionally biased region" description="Basic and acidic residues" evidence="1">
    <location>
        <begin position="57"/>
        <end position="66"/>
    </location>
</feature>
<comment type="caution">
    <text evidence="2">The sequence shown here is derived from an EMBL/GenBank/DDBJ whole genome shotgun (WGS) entry which is preliminary data.</text>
</comment>
<dbReference type="Gene3D" id="2.120.10.80">
    <property type="entry name" value="Kelch-type beta propeller"/>
    <property type="match status" value="2"/>
</dbReference>
<dbReference type="AlphaFoldDB" id="A0AAW2Z882"/>
<protein>
    <submittedName>
        <fullName evidence="2">Actin-fragmin kinase</fullName>
    </submittedName>
</protein>
<evidence type="ECO:0000313" key="2">
    <source>
        <dbReference type="EMBL" id="KAL0486018.1"/>
    </source>
</evidence>
<dbReference type="Pfam" id="PF24681">
    <property type="entry name" value="Kelch_KLHDC2_KLHL20_DRC7"/>
    <property type="match status" value="2"/>
</dbReference>
<dbReference type="InterPro" id="IPR006652">
    <property type="entry name" value="Kelch_1"/>
</dbReference>
<accession>A0AAW2Z882</accession>
<feature type="compositionally biased region" description="Basic and acidic residues" evidence="1">
    <location>
        <begin position="30"/>
        <end position="50"/>
    </location>
</feature>
<dbReference type="PANTHER" id="PTHR23244">
    <property type="entry name" value="KELCH REPEAT DOMAIN"/>
    <property type="match status" value="1"/>
</dbReference>
<dbReference type="SMART" id="SM00612">
    <property type="entry name" value="Kelch"/>
    <property type="match status" value="3"/>
</dbReference>
<dbReference type="EMBL" id="JAOPGA020001197">
    <property type="protein sequence ID" value="KAL0486018.1"/>
    <property type="molecule type" value="Genomic_DNA"/>
</dbReference>
<proteinExistence type="predicted"/>